<sequence length="357" mass="39631">MFERTYKSMNDKIKAAPELITDTIDLMDNPGSRSRTRPIFRRPAAVAAAIVLCLVLATPALAANMPAIYEMMYMVSPAIAQYFVPVQEFCEDNGIRMEVVSTYIHDDTAQVYVIMQDITGDRIDADTDLFDSYSLHIPFDSMSHCEQVGFDEKTRTAKFLITISTMNGKDIAINGGKVTFSVREFLSSKVSEENIPIALELTAIGEANNLYTLGTGYNNNTYTYVGGSFIDGKSSDSYTVLIPGKAVYSLGKGMDITGIGYVDGQLHIQAMTYDKMTFDTHGDFQLVDANGSKVQYNSVCFADGMGTDNRIDYQEFIFDVSQERIGSYKLFGNYYSNGINTKGNWKVTFPLINSSEK</sequence>
<dbReference type="OrthoDB" id="2200485at2"/>
<evidence type="ECO:0000313" key="2">
    <source>
        <dbReference type="Proteomes" id="UP000248132"/>
    </source>
</evidence>
<dbReference type="AlphaFoldDB" id="A0A318XG28"/>
<protein>
    <recommendedName>
        <fullName evidence="3">DUF4179 domain-containing protein</fullName>
    </recommendedName>
</protein>
<name>A0A318XG28_9FIRM</name>
<dbReference type="Proteomes" id="UP000248132">
    <property type="component" value="Unassembled WGS sequence"/>
</dbReference>
<proteinExistence type="predicted"/>
<accession>A0A318XG28</accession>
<evidence type="ECO:0008006" key="3">
    <source>
        <dbReference type="Google" id="ProtNLM"/>
    </source>
</evidence>
<comment type="caution">
    <text evidence="1">The sequence shown here is derived from an EMBL/GenBank/DDBJ whole genome shotgun (WGS) entry which is preliminary data.</text>
</comment>
<dbReference type="EMBL" id="QKMR01000029">
    <property type="protein sequence ID" value="PYG84877.1"/>
    <property type="molecule type" value="Genomic_DNA"/>
</dbReference>
<gene>
    <name evidence="1" type="ORF">LY28_03498</name>
</gene>
<evidence type="ECO:0000313" key="1">
    <source>
        <dbReference type="EMBL" id="PYG84877.1"/>
    </source>
</evidence>
<keyword evidence="2" id="KW-1185">Reference proteome</keyword>
<organism evidence="1 2">
    <name type="scientific">Ruminiclostridium sufflavum DSM 19573</name>
    <dbReference type="NCBI Taxonomy" id="1121337"/>
    <lineage>
        <taxon>Bacteria</taxon>
        <taxon>Bacillati</taxon>
        <taxon>Bacillota</taxon>
        <taxon>Clostridia</taxon>
        <taxon>Eubacteriales</taxon>
        <taxon>Oscillospiraceae</taxon>
        <taxon>Ruminiclostridium</taxon>
    </lineage>
</organism>
<reference evidence="1 2" key="1">
    <citation type="submission" date="2018-06" db="EMBL/GenBank/DDBJ databases">
        <title>Genomic Encyclopedia of Type Strains, Phase I: the one thousand microbial genomes (KMG-I) project.</title>
        <authorList>
            <person name="Kyrpides N."/>
        </authorList>
    </citation>
    <scope>NUCLEOTIDE SEQUENCE [LARGE SCALE GENOMIC DNA]</scope>
    <source>
        <strain evidence="1 2">DSM 19573</strain>
    </source>
</reference>